<organism evidence="1 2">
    <name type="scientific">Eremococcus coleocola ACS-139-V-Col8</name>
    <dbReference type="NCBI Taxonomy" id="908337"/>
    <lineage>
        <taxon>Bacteria</taxon>
        <taxon>Bacillati</taxon>
        <taxon>Bacillota</taxon>
        <taxon>Bacilli</taxon>
        <taxon>Lactobacillales</taxon>
        <taxon>Aerococcaceae</taxon>
        <taxon>Eremococcus</taxon>
    </lineage>
</organism>
<dbReference type="EMBL" id="AENN01000001">
    <property type="protein sequence ID" value="EFR32031.1"/>
    <property type="molecule type" value="Genomic_DNA"/>
</dbReference>
<comment type="caution">
    <text evidence="1">The sequence shown here is derived from an EMBL/GenBank/DDBJ whole genome shotgun (WGS) entry which is preliminary data.</text>
</comment>
<proteinExistence type="predicted"/>
<name>E4KLN7_9LACT</name>
<sequence>MSDYASLADQYLAHLNIDILEEYTSIDRTELSKHELSGK</sequence>
<evidence type="ECO:0000313" key="1">
    <source>
        <dbReference type="EMBL" id="EFR32031.1"/>
    </source>
</evidence>
<gene>
    <name evidence="1" type="ORF">HMPREF9257_0869</name>
</gene>
<keyword evidence="2" id="KW-1185">Reference proteome</keyword>
<protein>
    <submittedName>
        <fullName evidence="1">Uncharacterized protein</fullName>
    </submittedName>
</protein>
<reference evidence="1 2" key="1">
    <citation type="submission" date="2010-10" db="EMBL/GenBank/DDBJ databases">
        <authorList>
            <person name="Durkin A.S."/>
            <person name="Madupu R."/>
            <person name="Torralba M."/>
            <person name="Gillis M."/>
            <person name="Methe B."/>
            <person name="Sutton G."/>
            <person name="Nelson K.E."/>
        </authorList>
    </citation>
    <scope>NUCLEOTIDE SEQUENCE [LARGE SCALE GENOMIC DNA]</scope>
    <source>
        <strain evidence="1 2">ACS-139-V-Col8</strain>
    </source>
</reference>
<accession>E4KLN7</accession>
<evidence type="ECO:0000313" key="2">
    <source>
        <dbReference type="Proteomes" id="UP000005990"/>
    </source>
</evidence>
<dbReference type="AlphaFoldDB" id="E4KLN7"/>
<dbReference type="Proteomes" id="UP000005990">
    <property type="component" value="Unassembled WGS sequence"/>
</dbReference>